<sequence>MHLQDQIGEAERLFVDPGILDQVGEQNMLAGAQRVNVIHAHQPQEGGDGTGDAFAQAFTVFFPIQIWGRERRKDIYRDA</sequence>
<gene>
    <name evidence="1" type="ORF">SDC9_145974</name>
</gene>
<accession>A0A645E9V0</accession>
<reference evidence="1" key="1">
    <citation type="submission" date="2019-08" db="EMBL/GenBank/DDBJ databases">
        <authorList>
            <person name="Kucharzyk K."/>
            <person name="Murdoch R.W."/>
            <person name="Higgins S."/>
            <person name="Loffler F."/>
        </authorList>
    </citation>
    <scope>NUCLEOTIDE SEQUENCE</scope>
</reference>
<comment type="caution">
    <text evidence="1">The sequence shown here is derived from an EMBL/GenBank/DDBJ whole genome shotgun (WGS) entry which is preliminary data.</text>
</comment>
<dbReference type="AlphaFoldDB" id="A0A645E9V0"/>
<organism evidence="1">
    <name type="scientific">bioreactor metagenome</name>
    <dbReference type="NCBI Taxonomy" id="1076179"/>
    <lineage>
        <taxon>unclassified sequences</taxon>
        <taxon>metagenomes</taxon>
        <taxon>ecological metagenomes</taxon>
    </lineage>
</organism>
<dbReference type="EMBL" id="VSSQ01044920">
    <property type="protein sequence ID" value="MPM98784.1"/>
    <property type="molecule type" value="Genomic_DNA"/>
</dbReference>
<proteinExistence type="predicted"/>
<protein>
    <submittedName>
        <fullName evidence="1">Uncharacterized protein</fullName>
    </submittedName>
</protein>
<evidence type="ECO:0000313" key="1">
    <source>
        <dbReference type="EMBL" id="MPM98784.1"/>
    </source>
</evidence>
<name>A0A645E9V0_9ZZZZ</name>